<comment type="caution">
    <text evidence="2">The sequence shown here is derived from an EMBL/GenBank/DDBJ whole genome shotgun (WGS) entry which is preliminary data.</text>
</comment>
<accession>A0A059KGR6</accession>
<dbReference type="AlphaFoldDB" id="A0A059KGR6"/>
<proteinExistence type="predicted"/>
<organism evidence="2 3">
    <name type="scientific">Sphaerotilus natans subsp. natans DSM 6575</name>
    <dbReference type="NCBI Taxonomy" id="1286631"/>
    <lineage>
        <taxon>Bacteria</taxon>
        <taxon>Pseudomonadati</taxon>
        <taxon>Pseudomonadota</taxon>
        <taxon>Betaproteobacteria</taxon>
        <taxon>Burkholderiales</taxon>
        <taxon>Sphaerotilaceae</taxon>
        <taxon>Sphaerotilus</taxon>
    </lineage>
</organism>
<feature type="compositionally biased region" description="Low complexity" evidence="1">
    <location>
        <begin position="24"/>
        <end position="36"/>
    </location>
</feature>
<name>A0A059KGR6_9BURK</name>
<evidence type="ECO:0000313" key="3">
    <source>
        <dbReference type="Proteomes" id="UP000026714"/>
    </source>
</evidence>
<dbReference type="Proteomes" id="UP000026714">
    <property type="component" value="Unassembled WGS sequence"/>
</dbReference>
<feature type="region of interest" description="Disordered" evidence="1">
    <location>
        <begin position="1"/>
        <end position="94"/>
    </location>
</feature>
<dbReference type="EMBL" id="AZRA01000129">
    <property type="protein sequence ID" value="KDB50530.1"/>
    <property type="molecule type" value="Genomic_DNA"/>
</dbReference>
<gene>
    <name evidence="2" type="ORF">X805_38640</name>
</gene>
<evidence type="ECO:0000313" key="2">
    <source>
        <dbReference type="EMBL" id="KDB50530.1"/>
    </source>
</evidence>
<sequence length="94" mass="10105">MDRGRSRQPRPRRCGQGRAEDRQPQAQQPPAGAAPARELRQPAPGARMARHPQPAPHRGGRARLAPERTAGHLRAGAPVDAGGPPGQPRLQGRR</sequence>
<reference evidence="2 3" key="1">
    <citation type="journal article" date="2014" name="FEMS Microbiol. Ecol.">
        <title>Sphaerotilus natans encrusted with nanoball-shaped Fe(III) oxide minerals formed by nitrate-reducing mixotrophic Fe(II) oxidation.</title>
        <authorList>
            <person name="Park S."/>
            <person name="Kim D.H."/>
            <person name="Lee J.H."/>
            <person name="Hur H.G."/>
        </authorList>
    </citation>
    <scope>NUCLEOTIDE SEQUENCE [LARGE SCALE GENOMIC DNA]</scope>
    <source>
        <strain evidence="2 3">DSM 6575</strain>
    </source>
</reference>
<evidence type="ECO:0000256" key="1">
    <source>
        <dbReference type="SAM" id="MobiDB-lite"/>
    </source>
</evidence>
<protein>
    <submittedName>
        <fullName evidence="2">Uncharacterized protein</fullName>
    </submittedName>
</protein>
<keyword evidence="3" id="KW-1185">Reference proteome</keyword>
<feature type="compositionally biased region" description="Basic residues" evidence="1">
    <location>
        <begin position="1"/>
        <end position="15"/>
    </location>
</feature>